<keyword evidence="3" id="KW-1185">Reference proteome</keyword>
<dbReference type="RefSeq" id="WP_092158103.1">
    <property type="nucleotide sequence ID" value="NZ_FNGA01000001.1"/>
</dbReference>
<evidence type="ECO:0000256" key="1">
    <source>
        <dbReference type="SAM" id="MobiDB-lite"/>
    </source>
</evidence>
<feature type="compositionally biased region" description="Acidic residues" evidence="1">
    <location>
        <begin position="498"/>
        <end position="507"/>
    </location>
</feature>
<evidence type="ECO:0000313" key="2">
    <source>
        <dbReference type="EMBL" id="SDK49183.1"/>
    </source>
</evidence>
<gene>
    <name evidence="2" type="ORF">SAMN05660337_0623</name>
</gene>
<sequence length="519" mass="57706">MPKVSAGGMGKFSAEQGRRDVLGADGAAKVVSPEVELLLSKKDIAPELMKRAHDRQDEERDLRVLDAYNSFEAGLQEILNSPETGVLQRQAGAAQTATNEVNDYFSEEGGKHLDKLPDDEARVRFTALLNSRRKTAINFVAQHQSQEYQNWKDNTARDTIDSVLKSVNLSPDYATLVHGENLLEGAVLRLYRGSDPAVLNHRLSSAKQAMYGGAIESIGAKDPISALLVAVSWKDRLSEEVYARLEEKLKPLAWNQSLKQEFAELRGLSDEEMQANIDEISDPAMQQELVEMVRADKFQQAAIAKKAEEERLNALNRALFQQYSEGRLTPEIITDSGLPVEFRQRWRLVIERKDTVGEDGPFITAVDGIISRAIAVEYQIYSLMAEGLGAGDAAMLTALFSMRDNPQAKLIMNCLKDLAEANESAGGDAEDYAAAIRDLLHRVQYFLQKGEVFSITSIRNEVRDDYFGESKHVFKESSVSEVEDVEGDEIEIKNSEPAEIEDAETESDDSKIDEIEVEG</sequence>
<feature type="region of interest" description="Disordered" evidence="1">
    <location>
        <begin position="478"/>
        <end position="519"/>
    </location>
</feature>
<dbReference type="STRING" id="246191.SAMN05660337_0623"/>
<evidence type="ECO:0000313" key="3">
    <source>
        <dbReference type="Proteomes" id="UP000199053"/>
    </source>
</evidence>
<name>A0A1G9CBX5_9BACT</name>
<dbReference type="OrthoDB" id="5443672at2"/>
<dbReference type="AlphaFoldDB" id="A0A1G9CBX5"/>
<reference evidence="3" key="1">
    <citation type="submission" date="2016-10" db="EMBL/GenBank/DDBJ databases">
        <authorList>
            <person name="Varghese N."/>
            <person name="Submissions S."/>
        </authorList>
    </citation>
    <scope>NUCLEOTIDE SEQUENCE [LARGE SCALE GENOMIC DNA]</scope>
    <source>
        <strain evidence="3">DSM 16995</strain>
    </source>
</reference>
<protein>
    <submittedName>
        <fullName evidence="2">Uncharacterized protein</fullName>
    </submittedName>
</protein>
<dbReference type="Proteomes" id="UP000199053">
    <property type="component" value="Unassembled WGS sequence"/>
</dbReference>
<feature type="compositionally biased region" description="Basic and acidic residues" evidence="1">
    <location>
        <begin position="508"/>
        <end position="519"/>
    </location>
</feature>
<organism evidence="2 3">
    <name type="scientific">Maridesulfovibrio ferrireducens</name>
    <dbReference type="NCBI Taxonomy" id="246191"/>
    <lineage>
        <taxon>Bacteria</taxon>
        <taxon>Pseudomonadati</taxon>
        <taxon>Thermodesulfobacteriota</taxon>
        <taxon>Desulfovibrionia</taxon>
        <taxon>Desulfovibrionales</taxon>
        <taxon>Desulfovibrionaceae</taxon>
        <taxon>Maridesulfovibrio</taxon>
    </lineage>
</organism>
<dbReference type="EMBL" id="FNGA01000001">
    <property type="protein sequence ID" value="SDK49183.1"/>
    <property type="molecule type" value="Genomic_DNA"/>
</dbReference>
<proteinExistence type="predicted"/>
<accession>A0A1G9CBX5</accession>